<dbReference type="PANTHER" id="PTHR30349">
    <property type="entry name" value="PHAGE INTEGRASE-RELATED"/>
    <property type="match status" value="1"/>
</dbReference>
<keyword evidence="8" id="KW-0131">Cell cycle</keyword>
<reference evidence="13" key="1">
    <citation type="journal article" date="2019" name="Int. J. Syst. Evol. Microbiol.">
        <title>The Global Catalogue of Microorganisms (GCM) 10K type strain sequencing project: providing services to taxonomists for standard genome sequencing and annotation.</title>
        <authorList>
            <consortium name="The Broad Institute Genomics Platform"/>
            <consortium name="The Broad Institute Genome Sequencing Center for Infectious Disease"/>
            <person name="Wu L."/>
            <person name="Ma J."/>
        </authorList>
    </citation>
    <scope>NUCLEOTIDE SEQUENCE [LARGE SCALE GENOMIC DNA]</scope>
    <source>
        <strain evidence="13">CGMCC 1.14993</strain>
    </source>
</reference>
<evidence type="ECO:0000256" key="7">
    <source>
        <dbReference type="ARBA" id="ARBA00023172"/>
    </source>
</evidence>
<dbReference type="GO" id="GO:0003677">
    <property type="term" value="F:DNA binding"/>
    <property type="evidence" value="ECO:0007669"/>
    <property type="project" value="UniProtKB-UniRule"/>
</dbReference>
<dbReference type="GO" id="GO:0006310">
    <property type="term" value="P:DNA recombination"/>
    <property type="evidence" value="ECO:0007669"/>
    <property type="project" value="UniProtKB-KW"/>
</dbReference>
<keyword evidence="2" id="KW-0963">Cytoplasm</keyword>
<organism evidence="12 13">
    <name type="scientific">Gottfriedia solisilvae</name>
    <dbReference type="NCBI Taxonomy" id="1516104"/>
    <lineage>
        <taxon>Bacteria</taxon>
        <taxon>Bacillati</taxon>
        <taxon>Bacillota</taxon>
        <taxon>Bacilli</taxon>
        <taxon>Bacillales</taxon>
        <taxon>Bacillaceae</taxon>
        <taxon>Gottfriedia</taxon>
    </lineage>
</organism>
<dbReference type="InterPro" id="IPR002104">
    <property type="entry name" value="Integrase_catalytic"/>
</dbReference>
<dbReference type="Pfam" id="PF00589">
    <property type="entry name" value="Phage_integrase"/>
    <property type="match status" value="1"/>
</dbReference>
<keyword evidence="7" id="KW-0233">DNA recombination</keyword>
<keyword evidence="6 9" id="KW-0238">DNA-binding</keyword>
<dbReference type="RefSeq" id="WP_235821512.1">
    <property type="nucleotide sequence ID" value="NZ_NETJ01000004.1"/>
</dbReference>
<evidence type="ECO:0000256" key="6">
    <source>
        <dbReference type="ARBA" id="ARBA00023125"/>
    </source>
</evidence>
<evidence type="ECO:0000256" key="2">
    <source>
        <dbReference type="ARBA" id="ARBA00022490"/>
    </source>
</evidence>
<dbReference type="Gene3D" id="1.10.150.130">
    <property type="match status" value="3"/>
</dbReference>
<dbReference type="InterPro" id="IPR044068">
    <property type="entry name" value="CB"/>
</dbReference>
<dbReference type="GO" id="GO:0015074">
    <property type="term" value="P:DNA integration"/>
    <property type="evidence" value="ECO:0007669"/>
    <property type="project" value="UniProtKB-KW"/>
</dbReference>
<sequence length="520" mass="61484">MKTYWKVDVQLGNAENEIVVNEFLLNLKRENKSAKTIMNYKYILQEFFKDRKVSYLLITSNDINKLIEERRKIRTKNTIRSYLVGLSSFYGFCVEKQYMETKPIRNEKSERYWETNISISNDENQKRLNSFLLSLKEANKSKSTIVNIREFLQSFLETREEKISALTSDDIKDYLEVHKINCMKEKVNIYISYMRSFINFCVEKCHLEKSPNIQTIFEGILKKDEVPEKYWVVISLPNQNNEEVLNEYLLSLKVSNYSKGTILGRRNFLQSFFREEEELFSNLKSNEILEKIKKVSKGKKEKTISNYISDLKCFYAFCIEEDYLESSPIKSRWFPRLPQPVPKYLEKEEIVKVQQRMEKENIRNRALFEFLLTSGCRIGEVHNIERENIDFEKRTVLVLGKGRKYRQVHFSVKCSLLLERYLDSRKDNESALFVTLNGDFHRLSADTMRKLLVKLGKEVGLRGTLHPHRLRHTFATDLLAKGAELSFIADELGHSNLMTTQVYARLPKREIISMYRKYMG</sequence>
<evidence type="ECO:0000256" key="5">
    <source>
        <dbReference type="ARBA" id="ARBA00022908"/>
    </source>
</evidence>
<dbReference type="Proteomes" id="UP000626244">
    <property type="component" value="Unassembled WGS sequence"/>
</dbReference>
<dbReference type="GO" id="GO:0007059">
    <property type="term" value="P:chromosome segregation"/>
    <property type="evidence" value="ECO:0007669"/>
    <property type="project" value="UniProtKB-KW"/>
</dbReference>
<keyword evidence="13" id="KW-1185">Reference proteome</keyword>
<dbReference type="GO" id="GO:0051301">
    <property type="term" value="P:cell division"/>
    <property type="evidence" value="ECO:0007669"/>
    <property type="project" value="UniProtKB-KW"/>
</dbReference>
<evidence type="ECO:0000256" key="8">
    <source>
        <dbReference type="ARBA" id="ARBA00023306"/>
    </source>
</evidence>
<dbReference type="InterPro" id="IPR050090">
    <property type="entry name" value="Tyrosine_recombinase_XerCD"/>
</dbReference>
<keyword evidence="4" id="KW-0159">Chromosome partition</keyword>
<evidence type="ECO:0000313" key="13">
    <source>
        <dbReference type="Proteomes" id="UP000626244"/>
    </source>
</evidence>
<evidence type="ECO:0000256" key="9">
    <source>
        <dbReference type="PROSITE-ProRule" id="PRU01248"/>
    </source>
</evidence>
<dbReference type="Gene3D" id="1.10.443.10">
    <property type="entry name" value="Intergrase catalytic core"/>
    <property type="match status" value="1"/>
</dbReference>
<dbReference type="PROSITE" id="PS51898">
    <property type="entry name" value="TYR_RECOMBINASE"/>
    <property type="match status" value="1"/>
</dbReference>
<accession>A0A8J3F4D1</accession>
<evidence type="ECO:0000259" key="10">
    <source>
        <dbReference type="PROSITE" id="PS51898"/>
    </source>
</evidence>
<evidence type="ECO:0000259" key="11">
    <source>
        <dbReference type="PROSITE" id="PS51900"/>
    </source>
</evidence>
<evidence type="ECO:0000256" key="1">
    <source>
        <dbReference type="ARBA" id="ARBA00004496"/>
    </source>
</evidence>
<keyword evidence="5" id="KW-0229">DNA integration</keyword>
<evidence type="ECO:0000256" key="4">
    <source>
        <dbReference type="ARBA" id="ARBA00022829"/>
    </source>
</evidence>
<feature type="domain" description="Tyr recombinase" evidence="10">
    <location>
        <begin position="340"/>
        <end position="516"/>
    </location>
</feature>
<feature type="domain" description="Core-binding (CB)" evidence="11">
    <location>
        <begin position="239"/>
        <end position="319"/>
    </location>
</feature>
<dbReference type="InterPro" id="IPR013762">
    <property type="entry name" value="Integrase-like_cat_sf"/>
</dbReference>
<keyword evidence="3" id="KW-0132">Cell division</keyword>
<dbReference type="PANTHER" id="PTHR30349:SF77">
    <property type="entry name" value="TYROSINE RECOMBINASE XERC"/>
    <property type="match status" value="1"/>
</dbReference>
<dbReference type="PROSITE" id="PS51900">
    <property type="entry name" value="CB"/>
    <property type="match status" value="2"/>
</dbReference>
<dbReference type="GO" id="GO:0005737">
    <property type="term" value="C:cytoplasm"/>
    <property type="evidence" value="ECO:0007669"/>
    <property type="project" value="UniProtKB-SubCell"/>
</dbReference>
<gene>
    <name evidence="12" type="ORF">GCM10007380_33750</name>
</gene>
<comment type="caution">
    <text evidence="12">The sequence shown here is derived from an EMBL/GenBank/DDBJ whole genome shotgun (WGS) entry which is preliminary data.</text>
</comment>
<comment type="subcellular location">
    <subcellularLocation>
        <location evidence="1">Cytoplasm</location>
    </subcellularLocation>
</comment>
<evidence type="ECO:0000256" key="3">
    <source>
        <dbReference type="ARBA" id="ARBA00022618"/>
    </source>
</evidence>
<dbReference type="SUPFAM" id="SSF56349">
    <property type="entry name" value="DNA breaking-rejoining enzymes"/>
    <property type="match status" value="2"/>
</dbReference>
<dbReference type="InterPro" id="IPR011010">
    <property type="entry name" value="DNA_brk_join_enz"/>
</dbReference>
<name>A0A8J3F4D1_9BACI</name>
<dbReference type="EMBL" id="BMHB01000002">
    <property type="protein sequence ID" value="GGI16596.1"/>
    <property type="molecule type" value="Genomic_DNA"/>
</dbReference>
<evidence type="ECO:0000313" key="12">
    <source>
        <dbReference type="EMBL" id="GGI16596.1"/>
    </source>
</evidence>
<feature type="domain" description="Core-binding (CB)" evidence="11">
    <location>
        <begin position="14"/>
        <end position="94"/>
    </location>
</feature>
<protein>
    <submittedName>
        <fullName evidence="12">Uncharacterized protein</fullName>
    </submittedName>
</protein>
<proteinExistence type="predicted"/>
<dbReference type="AlphaFoldDB" id="A0A8J3F4D1"/>
<dbReference type="InterPro" id="IPR010998">
    <property type="entry name" value="Integrase_recombinase_N"/>
</dbReference>